<dbReference type="InterPro" id="IPR036770">
    <property type="entry name" value="Ankyrin_rpt-contain_sf"/>
</dbReference>
<feature type="compositionally biased region" description="Low complexity" evidence="2">
    <location>
        <begin position="533"/>
        <end position="558"/>
    </location>
</feature>
<dbReference type="PROSITE" id="PS50088">
    <property type="entry name" value="ANK_REPEAT"/>
    <property type="match status" value="2"/>
</dbReference>
<gene>
    <name evidence="3" type="primary">PARPA_08444.1 scaffold 33036</name>
</gene>
<dbReference type="PANTHER" id="PTHR24121">
    <property type="entry name" value="NO MECHANORECEPTOR POTENTIAL C, ISOFORM D-RELATED"/>
    <property type="match status" value="1"/>
</dbReference>
<dbReference type="AlphaFoldDB" id="A0A0B7NFW6"/>
<dbReference type="Gene3D" id="1.25.40.20">
    <property type="entry name" value="Ankyrin repeat-containing domain"/>
    <property type="match status" value="1"/>
</dbReference>
<dbReference type="OrthoDB" id="2283842at2759"/>
<dbReference type="EMBL" id="LN731111">
    <property type="protein sequence ID" value="CEP14275.1"/>
    <property type="molecule type" value="Genomic_DNA"/>
</dbReference>
<reference evidence="3 4" key="1">
    <citation type="submission" date="2014-09" db="EMBL/GenBank/DDBJ databases">
        <authorList>
            <person name="Ellenberger Sabrina"/>
        </authorList>
    </citation>
    <scope>NUCLEOTIDE SEQUENCE [LARGE SCALE GENOMIC DNA]</scope>
    <source>
        <strain evidence="3 4">CBS 412.66</strain>
    </source>
</reference>
<dbReference type="InterPro" id="IPR002110">
    <property type="entry name" value="Ankyrin_rpt"/>
</dbReference>
<dbReference type="STRING" id="35722.A0A0B7NFW6"/>
<evidence type="ECO:0000256" key="1">
    <source>
        <dbReference type="PROSITE-ProRule" id="PRU00023"/>
    </source>
</evidence>
<sequence length="583" mass="63930">MANNEEYYYNLSLPPTPPPSRKAVNPQPSNPKHPQAEEEKQLREIIGQVDCKDLQQQLKIALDQIATCWRHKHAALVDALDQSEKARRKTEHRLALQTQNYERSAKEVHFYKSKLEQLQQQQRMNYNYNNNRRTSILSSNASCISTKSFVSTSSRASSTSSGSFFRQSFSMADELIDPILFDSQLLLEDSDNEEDLDINDNSEFDISSALSDLDSCTLPVSPHITPVPSPQSLKSPNDSNNSSSSNALLPPKAAIVAAAPSDTPLSEEILTFGAGDGFWNTIARGKSDKPRVEELIRNFVRRGGNPNLAKNSETVQNVKEGYSLLHALIAIQNKEAIKMVIDLGANANVYPITSNKEDKISPLVLAAKLGYMNGVRLLLERGNANLHESRGPYGENALHAAVQSGSDEMVGYILRASGNALLGMRDDNGASPLHYACRSGKTRIITLFVRDCQAPPDPRDKKGETPLHYAVRNQKLKAIQKLVGEYGVYPNPYILKKVPTPLDLAKRGGLKAIAEYLRGEGAKTTKELEKASRSNNAIHSSSSSIMSSESSASGDSGGPAAAIGVRNFLHTKTSQILRGTFDI</sequence>
<name>A0A0B7NFW6_9FUNG</name>
<evidence type="ECO:0000313" key="4">
    <source>
        <dbReference type="Proteomes" id="UP000054107"/>
    </source>
</evidence>
<feature type="region of interest" description="Disordered" evidence="2">
    <location>
        <begin position="527"/>
        <end position="558"/>
    </location>
</feature>
<dbReference type="SMART" id="SM00248">
    <property type="entry name" value="ANK"/>
    <property type="match status" value="6"/>
</dbReference>
<feature type="region of interest" description="Disordered" evidence="2">
    <location>
        <begin position="1"/>
        <end position="38"/>
    </location>
</feature>
<accession>A0A0B7NFW6</accession>
<protein>
    <submittedName>
        <fullName evidence="3">Uncharacterized protein</fullName>
    </submittedName>
</protein>
<feature type="region of interest" description="Disordered" evidence="2">
    <location>
        <begin position="221"/>
        <end position="246"/>
    </location>
</feature>
<dbReference type="Proteomes" id="UP000054107">
    <property type="component" value="Unassembled WGS sequence"/>
</dbReference>
<feature type="repeat" description="ANK" evidence="1">
    <location>
        <begin position="462"/>
        <end position="483"/>
    </location>
</feature>
<evidence type="ECO:0000313" key="3">
    <source>
        <dbReference type="EMBL" id="CEP14275.1"/>
    </source>
</evidence>
<feature type="repeat" description="ANK" evidence="1">
    <location>
        <begin position="428"/>
        <end position="450"/>
    </location>
</feature>
<dbReference type="Pfam" id="PF12796">
    <property type="entry name" value="Ank_2"/>
    <property type="match status" value="1"/>
</dbReference>
<evidence type="ECO:0000256" key="2">
    <source>
        <dbReference type="SAM" id="MobiDB-lite"/>
    </source>
</evidence>
<dbReference type="SUPFAM" id="SSF48403">
    <property type="entry name" value="Ankyrin repeat"/>
    <property type="match status" value="1"/>
</dbReference>
<feature type="compositionally biased region" description="Low complexity" evidence="2">
    <location>
        <begin position="232"/>
        <end position="246"/>
    </location>
</feature>
<dbReference type="PANTHER" id="PTHR24121:SF23">
    <property type="entry name" value="NO MECHANORECEPTOR POTENTIAL C, ISOFORM H"/>
    <property type="match status" value="1"/>
</dbReference>
<proteinExistence type="predicted"/>
<keyword evidence="4" id="KW-1185">Reference proteome</keyword>
<organism evidence="3 4">
    <name type="scientific">Parasitella parasitica</name>
    <dbReference type="NCBI Taxonomy" id="35722"/>
    <lineage>
        <taxon>Eukaryota</taxon>
        <taxon>Fungi</taxon>
        <taxon>Fungi incertae sedis</taxon>
        <taxon>Mucoromycota</taxon>
        <taxon>Mucoromycotina</taxon>
        <taxon>Mucoromycetes</taxon>
        <taxon>Mucorales</taxon>
        <taxon>Mucorineae</taxon>
        <taxon>Mucoraceae</taxon>
        <taxon>Parasitella</taxon>
    </lineage>
</organism>
<keyword evidence="1" id="KW-0040">ANK repeat</keyword>
<dbReference type="PROSITE" id="PS50297">
    <property type="entry name" value="ANK_REP_REGION"/>
    <property type="match status" value="2"/>
</dbReference>